<dbReference type="AlphaFoldDB" id="A0A316W3D2"/>
<reference evidence="14 15" key="1">
    <citation type="journal article" date="2018" name="Mol. Biol. Evol.">
        <title>Broad Genomic Sampling Reveals a Smut Pathogenic Ancestry of the Fungal Clade Ustilaginomycotina.</title>
        <authorList>
            <person name="Kijpornyongpan T."/>
            <person name="Mondo S.J."/>
            <person name="Barry K."/>
            <person name="Sandor L."/>
            <person name="Lee J."/>
            <person name="Lipzen A."/>
            <person name="Pangilinan J."/>
            <person name="LaButti K."/>
            <person name="Hainaut M."/>
            <person name="Henrissat B."/>
            <person name="Grigoriev I.V."/>
            <person name="Spatafora J.W."/>
            <person name="Aime M.C."/>
        </authorList>
    </citation>
    <scope>NUCLEOTIDE SEQUENCE [LARGE SCALE GENOMIC DNA]</scope>
    <source>
        <strain evidence="14 15">MCA 4658</strain>
    </source>
</reference>
<evidence type="ECO:0000256" key="10">
    <source>
        <dbReference type="PIRSR" id="PIRSR600223-1"/>
    </source>
</evidence>
<name>A0A316W3D2_9BASI</name>
<dbReference type="PANTHER" id="PTHR46041">
    <property type="entry name" value="MITOCHONDRIAL INNER MEMBRANE PROTEASE SUBUNIT 2"/>
    <property type="match status" value="1"/>
</dbReference>
<dbReference type="STRING" id="1522189.A0A316W3D2"/>
<proteinExistence type="inferred from homology"/>
<dbReference type="Pfam" id="PF10502">
    <property type="entry name" value="Peptidase_S26"/>
    <property type="match status" value="1"/>
</dbReference>
<dbReference type="InterPro" id="IPR037730">
    <property type="entry name" value="IMP2"/>
</dbReference>
<dbReference type="GO" id="GO:0006627">
    <property type="term" value="P:protein processing involved in protein targeting to mitochondrion"/>
    <property type="evidence" value="ECO:0007669"/>
    <property type="project" value="InterPro"/>
</dbReference>
<evidence type="ECO:0000313" key="15">
    <source>
        <dbReference type="Proteomes" id="UP000245783"/>
    </source>
</evidence>
<dbReference type="SUPFAM" id="SSF51306">
    <property type="entry name" value="LexA/Signal peptidase"/>
    <property type="match status" value="1"/>
</dbReference>
<feature type="transmembrane region" description="Helical" evidence="11">
    <location>
        <begin position="105"/>
        <end position="125"/>
    </location>
</feature>
<dbReference type="InterPro" id="IPR019533">
    <property type="entry name" value="Peptidase_S26"/>
</dbReference>
<sequence length="469" mass="49539">MSCWRAPRLRPLLSARPSECCDVHSGGDKGRRNSTVRLACVHSSFRGISLPSPIKSRAGFSSATLASSASSPSNPASPAPKDGEGTSGKGDGGSAAWILRRSFNFLGWSAVVIFAFSSTTGISYISGGSMLPTLQGRTKSRQGDIVLLSKLQSISTASWTSEKARRRPAFARGSIGGAAGRGLESDSEGDLETLVGSPETAGAIYNDAGTDADSKASGNSKSAWRNDGNRPGAYGGDWNIGDIVGLHSPQDPNLHLVKRILALPGDTITLSVSSDAAAGSASRFSSSSEEQRGQKRIRIPLGHVWVEGDAAGTEIARGRGGLPEQKSLDSRSFGPVPIALLTSRVVCIVWPPSRWGAPADRPSASTSMRYTSSAITSRTERLPTSVQSSTLPPSLGVPIEEDSRLSPYTEDLEADVSGTISDTGKEKDERRRKRDEKRERRRGEFRDAWNALSRGGQLGDDAANAEIGA</sequence>
<evidence type="ECO:0000313" key="14">
    <source>
        <dbReference type="EMBL" id="PWN43283.1"/>
    </source>
</evidence>
<dbReference type="Proteomes" id="UP000245783">
    <property type="component" value="Unassembled WGS sequence"/>
</dbReference>
<evidence type="ECO:0000256" key="4">
    <source>
        <dbReference type="ARBA" id="ARBA00022692"/>
    </source>
</evidence>
<feature type="compositionally biased region" description="Low complexity" evidence="12">
    <location>
        <begin position="65"/>
        <end position="80"/>
    </location>
</feature>
<dbReference type="PANTHER" id="PTHR46041:SF2">
    <property type="entry name" value="MITOCHONDRIAL INNER MEMBRANE PROTEASE SUBUNIT 2"/>
    <property type="match status" value="1"/>
</dbReference>
<feature type="region of interest" description="Disordered" evidence="12">
    <location>
        <begin position="65"/>
        <end position="91"/>
    </location>
</feature>
<evidence type="ECO:0000256" key="9">
    <source>
        <dbReference type="ARBA" id="ARBA00023136"/>
    </source>
</evidence>
<feature type="active site" evidence="10">
    <location>
        <position position="258"/>
    </location>
</feature>
<feature type="active site" evidence="10">
    <location>
        <position position="129"/>
    </location>
</feature>
<dbReference type="GO" id="GO:0006465">
    <property type="term" value="P:signal peptide processing"/>
    <property type="evidence" value="ECO:0007669"/>
    <property type="project" value="InterPro"/>
</dbReference>
<organism evidence="14 15">
    <name type="scientific">Ceraceosorus guamensis</name>
    <dbReference type="NCBI Taxonomy" id="1522189"/>
    <lineage>
        <taxon>Eukaryota</taxon>
        <taxon>Fungi</taxon>
        <taxon>Dikarya</taxon>
        <taxon>Basidiomycota</taxon>
        <taxon>Ustilaginomycotina</taxon>
        <taxon>Exobasidiomycetes</taxon>
        <taxon>Ceraceosorales</taxon>
        <taxon>Ceraceosoraceae</taxon>
        <taxon>Ceraceosorus</taxon>
    </lineage>
</organism>
<dbReference type="PROSITE" id="PS00760">
    <property type="entry name" value="SPASE_I_2"/>
    <property type="match status" value="1"/>
</dbReference>
<dbReference type="GO" id="GO:0042720">
    <property type="term" value="C:mitochondrial inner membrane peptidase complex"/>
    <property type="evidence" value="ECO:0007669"/>
    <property type="project" value="InterPro"/>
</dbReference>
<dbReference type="InterPro" id="IPR036286">
    <property type="entry name" value="LexA/Signal_pep-like_sf"/>
</dbReference>
<accession>A0A316W3D2</accession>
<dbReference type="EMBL" id="KZ819371">
    <property type="protein sequence ID" value="PWN43283.1"/>
    <property type="molecule type" value="Genomic_DNA"/>
</dbReference>
<evidence type="ECO:0000256" key="7">
    <source>
        <dbReference type="ARBA" id="ARBA00022989"/>
    </source>
</evidence>
<keyword evidence="15" id="KW-1185">Reference proteome</keyword>
<feature type="region of interest" description="Disordered" evidence="12">
    <location>
        <begin position="171"/>
        <end position="228"/>
    </location>
</feature>
<keyword evidence="6 11" id="KW-0378">Hydrolase</keyword>
<evidence type="ECO:0000256" key="1">
    <source>
        <dbReference type="ARBA" id="ARBA00004434"/>
    </source>
</evidence>
<dbReference type="NCBIfam" id="TIGR02227">
    <property type="entry name" value="sigpep_I_bact"/>
    <property type="match status" value="1"/>
</dbReference>
<evidence type="ECO:0000256" key="2">
    <source>
        <dbReference type="ARBA" id="ARBA00007066"/>
    </source>
</evidence>
<dbReference type="EC" id="3.4.21.-" evidence="11"/>
<protein>
    <recommendedName>
        <fullName evidence="11">Mitochondrial inner membrane protease subunit</fullName>
        <ecNumber evidence="11">3.4.21.-</ecNumber>
    </recommendedName>
</protein>
<dbReference type="RefSeq" id="XP_025370443.1">
    <property type="nucleotide sequence ID" value="XM_025513680.1"/>
</dbReference>
<dbReference type="InParanoid" id="A0A316W3D2"/>
<feature type="compositionally biased region" description="Basic and acidic residues" evidence="12">
    <location>
        <begin position="436"/>
        <end position="447"/>
    </location>
</feature>
<dbReference type="GeneID" id="37035550"/>
<evidence type="ECO:0000256" key="5">
    <source>
        <dbReference type="ARBA" id="ARBA00022792"/>
    </source>
</evidence>
<dbReference type="Gene3D" id="2.10.109.10">
    <property type="entry name" value="Umud Fragment, subunit A"/>
    <property type="match status" value="1"/>
</dbReference>
<comment type="subcellular location">
    <subcellularLocation>
        <location evidence="1">Mitochondrion inner membrane</location>
        <topology evidence="1">Single-pass membrane protein</topology>
    </subcellularLocation>
</comment>
<evidence type="ECO:0000256" key="11">
    <source>
        <dbReference type="RuleBase" id="RU362041"/>
    </source>
</evidence>
<gene>
    <name evidence="14" type="ORF">IE81DRAFT_322580</name>
</gene>
<feature type="region of interest" description="Disordered" evidence="12">
    <location>
        <begin position="357"/>
        <end position="469"/>
    </location>
</feature>
<keyword evidence="7 11" id="KW-1133">Transmembrane helix</keyword>
<feature type="compositionally biased region" description="Polar residues" evidence="12">
    <location>
        <begin position="363"/>
        <end position="392"/>
    </location>
</feature>
<keyword evidence="5 11" id="KW-0999">Mitochondrion inner membrane</keyword>
<keyword evidence="4 11" id="KW-0812">Transmembrane</keyword>
<evidence type="ECO:0000256" key="6">
    <source>
        <dbReference type="ARBA" id="ARBA00022801"/>
    </source>
</evidence>
<comment type="similarity">
    <text evidence="2">Belongs to the peptidase S26 family. IMP2 subfamily.</text>
</comment>
<dbReference type="InterPro" id="IPR000223">
    <property type="entry name" value="Pept_S26A_signal_pept_1"/>
</dbReference>
<feature type="domain" description="Peptidase S26" evidence="13">
    <location>
        <begin position="112"/>
        <end position="350"/>
    </location>
</feature>
<evidence type="ECO:0000256" key="12">
    <source>
        <dbReference type="SAM" id="MobiDB-lite"/>
    </source>
</evidence>
<evidence type="ECO:0000256" key="3">
    <source>
        <dbReference type="ARBA" id="ARBA00022670"/>
    </source>
</evidence>
<evidence type="ECO:0000256" key="8">
    <source>
        <dbReference type="ARBA" id="ARBA00023128"/>
    </source>
</evidence>
<keyword evidence="9 11" id="KW-0472">Membrane</keyword>
<dbReference type="InterPro" id="IPR019757">
    <property type="entry name" value="Pept_S26A_signal_pept_1_Lys-AS"/>
</dbReference>
<evidence type="ECO:0000259" key="13">
    <source>
        <dbReference type="Pfam" id="PF10502"/>
    </source>
</evidence>
<keyword evidence="3 11" id="KW-0645">Protease</keyword>
<dbReference type="GO" id="GO:0004252">
    <property type="term" value="F:serine-type endopeptidase activity"/>
    <property type="evidence" value="ECO:0007669"/>
    <property type="project" value="InterPro"/>
</dbReference>
<dbReference type="OrthoDB" id="308440at2759"/>
<keyword evidence="8 11" id="KW-0496">Mitochondrion</keyword>
<dbReference type="CDD" id="cd06530">
    <property type="entry name" value="S26_SPase_I"/>
    <property type="match status" value="1"/>
</dbReference>